<feature type="region of interest" description="Disordered" evidence="1">
    <location>
        <begin position="75"/>
        <end position="112"/>
    </location>
</feature>
<dbReference type="STRING" id="861266.ARTSIC4J27_528"/>
<comment type="caution">
    <text evidence="2">The sequence shown here is derived from an EMBL/GenBank/DDBJ whole genome shotgun (WGS) entry which is preliminary data.</text>
</comment>
<sequence length="112" mass="12200">MPMGFDPNEPEQRRRLRSAMRAAGISISELWLKYFGMSGDAGEYEVEAYLQGLLSLPPVQRDLLALAANELIDDLPRPHAPYSDDFDGGPGPGPAASEIREDGTGRPSDPDE</sequence>
<accession>A0A024GYP6</accession>
<dbReference type="EMBL" id="CAQI01000028">
    <property type="protein sequence ID" value="CCQ44601.1"/>
    <property type="molecule type" value="Genomic_DNA"/>
</dbReference>
<name>A0A024GYP6_9MICC</name>
<evidence type="ECO:0000313" key="3">
    <source>
        <dbReference type="Proteomes" id="UP000035722"/>
    </source>
</evidence>
<organism evidence="2 3">
    <name type="scientific">Pseudarthrobacter siccitolerans</name>
    <dbReference type="NCBI Taxonomy" id="861266"/>
    <lineage>
        <taxon>Bacteria</taxon>
        <taxon>Bacillati</taxon>
        <taxon>Actinomycetota</taxon>
        <taxon>Actinomycetes</taxon>
        <taxon>Micrococcales</taxon>
        <taxon>Micrococcaceae</taxon>
        <taxon>Pseudarthrobacter</taxon>
    </lineage>
</organism>
<dbReference type="Proteomes" id="UP000035722">
    <property type="component" value="Unassembled WGS sequence"/>
</dbReference>
<evidence type="ECO:0000256" key="1">
    <source>
        <dbReference type="SAM" id="MobiDB-lite"/>
    </source>
</evidence>
<proteinExistence type="predicted"/>
<evidence type="ECO:0000313" key="2">
    <source>
        <dbReference type="EMBL" id="CCQ44601.1"/>
    </source>
</evidence>
<keyword evidence="3" id="KW-1185">Reference proteome</keyword>
<protein>
    <submittedName>
        <fullName evidence="2">Uncharacterized protein</fullName>
    </submittedName>
</protein>
<reference evidence="3" key="1">
    <citation type="journal article" date="2014" name="Genome Announc.">
        <title>Genome Sequence of Arthrobacter siccitolerans 4J27, a Xeroprotectant-Producing Desiccation-Tolerant Microorganism.</title>
        <authorList>
            <person name="Manzanera M."/>
            <person name="Santa-Cruz-Calvo L."/>
            <person name="Vilchez J.I."/>
            <person name="Garcia-Fontana C."/>
            <person name="Silva-Castro G.A."/>
            <person name="Calvo C."/>
            <person name="Gonzalez-Lopez J."/>
        </authorList>
    </citation>
    <scope>NUCLEOTIDE SEQUENCE [LARGE SCALE GENOMIC DNA]</scope>
    <source>
        <strain evidence="3">4J27</strain>
    </source>
</reference>
<dbReference type="AlphaFoldDB" id="A0A024GYP6"/>
<gene>
    <name evidence="2" type="ORF">ARTSIC4J27_528</name>
</gene>